<comment type="caution">
    <text evidence="8">The sequence shown here is derived from an EMBL/GenBank/DDBJ whole genome shotgun (WGS) entry which is preliminary data.</text>
</comment>
<dbReference type="Pfam" id="PF08220">
    <property type="entry name" value="HTH_DeoR"/>
    <property type="match status" value="1"/>
</dbReference>
<dbReference type="InterPro" id="IPR014036">
    <property type="entry name" value="DeoR-like_C"/>
</dbReference>
<dbReference type="InterPro" id="IPR050313">
    <property type="entry name" value="Carb_Metab_HTH_regulators"/>
</dbReference>
<dbReference type="AlphaFoldDB" id="A0A428Z738"/>
<evidence type="ECO:0000256" key="6">
    <source>
        <dbReference type="ARBA" id="ARBA00024937"/>
    </source>
</evidence>
<keyword evidence="3" id="KW-0805">Transcription regulation</keyword>
<dbReference type="InterPro" id="IPR036390">
    <property type="entry name" value="WH_DNA-bd_sf"/>
</dbReference>
<dbReference type="Proteomes" id="UP000287547">
    <property type="component" value="Unassembled WGS sequence"/>
</dbReference>
<evidence type="ECO:0000256" key="5">
    <source>
        <dbReference type="ARBA" id="ARBA00023163"/>
    </source>
</evidence>
<dbReference type="Pfam" id="PF00455">
    <property type="entry name" value="DeoRC"/>
    <property type="match status" value="1"/>
</dbReference>
<proteinExistence type="predicted"/>
<keyword evidence="4" id="KW-0238">DNA-binding</keyword>
<dbReference type="PROSITE" id="PS51000">
    <property type="entry name" value="HTH_DEOR_2"/>
    <property type="match status" value="1"/>
</dbReference>
<comment type="function">
    <text evidence="6">Repressor of the lactose catabolism operon. Galactose-6-phosphate is the inducer.</text>
</comment>
<evidence type="ECO:0000256" key="2">
    <source>
        <dbReference type="ARBA" id="ARBA00022491"/>
    </source>
</evidence>
<evidence type="ECO:0000259" key="7">
    <source>
        <dbReference type="PROSITE" id="PS51000"/>
    </source>
</evidence>
<protein>
    <recommendedName>
        <fullName evidence="1">Lactose phosphotransferase system repressor</fullName>
    </recommendedName>
</protein>
<dbReference type="GO" id="GO:0003677">
    <property type="term" value="F:DNA binding"/>
    <property type="evidence" value="ECO:0007669"/>
    <property type="project" value="UniProtKB-KW"/>
</dbReference>
<dbReference type="PANTHER" id="PTHR30363">
    <property type="entry name" value="HTH-TYPE TRANSCRIPTIONAL REGULATOR SRLR-RELATED"/>
    <property type="match status" value="1"/>
</dbReference>
<evidence type="ECO:0000256" key="1">
    <source>
        <dbReference type="ARBA" id="ARBA00021390"/>
    </source>
</evidence>
<dbReference type="PRINTS" id="PR00037">
    <property type="entry name" value="HTHLACR"/>
</dbReference>
<dbReference type="InterPro" id="IPR036388">
    <property type="entry name" value="WH-like_DNA-bd_sf"/>
</dbReference>
<evidence type="ECO:0000256" key="4">
    <source>
        <dbReference type="ARBA" id="ARBA00023125"/>
    </source>
</evidence>
<evidence type="ECO:0000256" key="3">
    <source>
        <dbReference type="ARBA" id="ARBA00023015"/>
    </source>
</evidence>
<dbReference type="GO" id="GO:0003700">
    <property type="term" value="F:DNA-binding transcription factor activity"/>
    <property type="evidence" value="ECO:0007669"/>
    <property type="project" value="InterPro"/>
</dbReference>
<evidence type="ECO:0000313" key="9">
    <source>
        <dbReference type="Proteomes" id="UP000287547"/>
    </source>
</evidence>
<feature type="domain" description="HTH deoR-type" evidence="7">
    <location>
        <begin position="40"/>
        <end position="95"/>
    </location>
</feature>
<reference evidence="8 9" key="1">
    <citation type="submission" date="2018-05" db="EMBL/GenBank/DDBJ databases">
        <title>Evolution of GPA BGCs.</title>
        <authorList>
            <person name="Waglechner N."/>
            <person name="Wright G.D."/>
        </authorList>
    </citation>
    <scope>NUCLEOTIDE SEQUENCE [LARGE SCALE GENOMIC DNA]</scope>
    <source>
        <strain evidence="8 9">A82846</strain>
    </source>
</reference>
<accession>A0A428Z738</accession>
<dbReference type="OrthoDB" id="7688673at2"/>
<dbReference type="Gene3D" id="3.40.50.1360">
    <property type="match status" value="1"/>
</dbReference>
<dbReference type="SUPFAM" id="SSF46785">
    <property type="entry name" value="Winged helix' DNA-binding domain"/>
    <property type="match status" value="1"/>
</dbReference>
<dbReference type="PROSITE" id="PS00894">
    <property type="entry name" value="HTH_DEOR_1"/>
    <property type="match status" value="1"/>
</dbReference>
<dbReference type="EMBL" id="QHKI01000020">
    <property type="protein sequence ID" value="RSM83237.1"/>
    <property type="molecule type" value="Genomic_DNA"/>
</dbReference>
<dbReference type="Gene3D" id="1.10.10.10">
    <property type="entry name" value="Winged helix-like DNA-binding domain superfamily/Winged helix DNA-binding domain"/>
    <property type="match status" value="1"/>
</dbReference>
<name>A0A428Z738_KIBAR</name>
<dbReference type="SUPFAM" id="SSF100950">
    <property type="entry name" value="NagB/RpiA/CoA transferase-like"/>
    <property type="match status" value="1"/>
</dbReference>
<dbReference type="SMART" id="SM00420">
    <property type="entry name" value="HTH_DEOR"/>
    <property type="match status" value="1"/>
</dbReference>
<keyword evidence="2" id="KW-0678">Repressor</keyword>
<dbReference type="InterPro" id="IPR037171">
    <property type="entry name" value="NagB/RpiA_transferase-like"/>
</dbReference>
<dbReference type="InterPro" id="IPR018356">
    <property type="entry name" value="Tscrpt_reg_HTH_DeoR_CS"/>
</dbReference>
<gene>
    <name evidence="8" type="ORF">DMH04_24245</name>
</gene>
<keyword evidence="5" id="KW-0804">Transcription</keyword>
<dbReference type="SMART" id="SM01134">
    <property type="entry name" value="DeoRC"/>
    <property type="match status" value="1"/>
</dbReference>
<evidence type="ECO:0000313" key="8">
    <source>
        <dbReference type="EMBL" id="RSM83237.1"/>
    </source>
</evidence>
<dbReference type="InterPro" id="IPR001034">
    <property type="entry name" value="DeoR_HTH"/>
</dbReference>
<dbReference type="PANTHER" id="PTHR30363:SF4">
    <property type="entry name" value="GLYCEROL-3-PHOSPHATE REGULON REPRESSOR"/>
    <property type="match status" value="1"/>
</dbReference>
<sequence length="290" mass="30985">MSMSPASPNTFTGRAELRCRLPCAGHAAPGQRGFRKPMSKQNRHQLILDLVQAKGNVQVSELAARIGVSEMTIRRDLEALEQVGALTRVHGGAAAPPSRSYEPAYHARRLQRVDEKERIGRAAAELIHDGETVIIDAGTTTLEVAKALRGRRNLRVLALSLRIADLLADEPGLTVMIPGGITRPGERSIIGAMTQRAFTDLYFDTVVLSAGGVDPEAGVTEYIPEDAAVKQAAAASARRKIVVTDSTKIGTIAFARVCGVEQLDTVVTDKNVDSALAHAIAERGPEVVTV</sequence>
<organism evidence="8 9">
    <name type="scientific">Kibdelosporangium aridum</name>
    <dbReference type="NCBI Taxonomy" id="2030"/>
    <lineage>
        <taxon>Bacteria</taxon>
        <taxon>Bacillati</taxon>
        <taxon>Actinomycetota</taxon>
        <taxon>Actinomycetes</taxon>
        <taxon>Pseudonocardiales</taxon>
        <taxon>Pseudonocardiaceae</taxon>
        <taxon>Kibdelosporangium</taxon>
    </lineage>
</organism>